<evidence type="ECO:0000313" key="1">
    <source>
        <dbReference type="EMBL" id="HCO24091.1"/>
    </source>
</evidence>
<dbReference type="AlphaFoldDB" id="A0A3D3R5F4"/>
<sequence>MAIDVLQKIKVPVPADLFPLALTTFEKYMVSDDCPDYPMGFVIEITLSGQLDRERFESALDLATRRHPLLLATISTSSHRLLWQYSNQVPTVQWYEEPDTDDSVATGYINLRNMPGLKTVVWHETEKSRVSFLFHHAVVDGIGAMHFIGDLLAIYGQSTCALDDRQPELSTVISSTLHQRGELYPKDSQLDHSWLRTLRHLYEFMRYYPSGIASTNSEPYVSESKSRRPFLTRVLDRSQLTTIKNEAARLNVAPNDIYIANLFRTIKEWNQLHGRKIRKECYRIGIPASLRTPTHDNSPAANVLGFVFLNQPGKTIQDRDGLVQDIHKRTSQILSSTDSRLFSNFIKVGFSIPMLMSSLLKLPLRFSTATLANVGDVKRQLNSRFPLHKRKCIAGSVALEGLFGAAPIRKGTSVGLSLGTYTGRLLMNFNCDPTCFSRAESEQFADLFVSNLLDHNQQLEDK</sequence>
<proteinExistence type="predicted"/>
<dbReference type="PANTHER" id="PTHR28037">
    <property type="entry name" value="ALCOHOL O-ACETYLTRANSFERASE 1-RELATED"/>
    <property type="match status" value="1"/>
</dbReference>
<evidence type="ECO:0000313" key="2">
    <source>
        <dbReference type="Proteomes" id="UP000263642"/>
    </source>
</evidence>
<comment type="caution">
    <text evidence="1">The sequence shown here is derived from an EMBL/GenBank/DDBJ whole genome shotgun (WGS) entry which is preliminary data.</text>
</comment>
<dbReference type="Gene3D" id="3.30.559.10">
    <property type="entry name" value="Chloramphenicol acetyltransferase-like domain"/>
    <property type="match status" value="1"/>
</dbReference>
<gene>
    <name evidence="1" type="ORF">DIT97_13975</name>
</gene>
<evidence type="ECO:0008006" key="3">
    <source>
        <dbReference type="Google" id="ProtNLM"/>
    </source>
</evidence>
<reference evidence="1 2" key="1">
    <citation type="journal article" date="2018" name="Nat. Biotechnol.">
        <title>A standardized bacterial taxonomy based on genome phylogeny substantially revises the tree of life.</title>
        <authorList>
            <person name="Parks D.H."/>
            <person name="Chuvochina M."/>
            <person name="Waite D.W."/>
            <person name="Rinke C."/>
            <person name="Skarshewski A."/>
            <person name="Chaumeil P.A."/>
            <person name="Hugenholtz P."/>
        </authorList>
    </citation>
    <scope>NUCLEOTIDE SEQUENCE [LARGE SCALE GENOMIC DNA]</scope>
    <source>
        <strain evidence="1">UBA9375</strain>
    </source>
</reference>
<dbReference type="InterPro" id="IPR052058">
    <property type="entry name" value="Alcohol_O-acetyltransferase"/>
</dbReference>
<dbReference type="InterPro" id="IPR023213">
    <property type="entry name" value="CAT-like_dom_sf"/>
</dbReference>
<name>A0A3D3R5F4_9PLAN</name>
<dbReference type="EMBL" id="DQAY01000079">
    <property type="protein sequence ID" value="HCO24091.1"/>
    <property type="molecule type" value="Genomic_DNA"/>
</dbReference>
<accession>A0A3D3R5F4</accession>
<dbReference type="Proteomes" id="UP000263642">
    <property type="component" value="Unassembled WGS sequence"/>
</dbReference>
<organism evidence="1 2">
    <name type="scientific">Gimesia maris</name>
    <dbReference type="NCBI Taxonomy" id="122"/>
    <lineage>
        <taxon>Bacteria</taxon>
        <taxon>Pseudomonadati</taxon>
        <taxon>Planctomycetota</taxon>
        <taxon>Planctomycetia</taxon>
        <taxon>Planctomycetales</taxon>
        <taxon>Planctomycetaceae</taxon>
        <taxon>Gimesia</taxon>
    </lineage>
</organism>
<protein>
    <recommendedName>
        <fullName evidence="3">Condensation domain-containing protein</fullName>
    </recommendedName>
</protein>
<dbReference type="SUPFAM" id="SSF52777">
    <property type="entry name" value="CoA-dependent acyltransferases"/>
    <property type="match status" value="1"/>
</dbReference>
<dbReference type="PANTHER" id="PTHR28037:SF1">
    <property type="entry name" value="ALCOHOL O-ACETYLTRANSFERASE 1-RELATED"/>
    <property type="match status" value="1"/>
</dbReference>